<proteinExistence type="predicted"/>
<dbReference type="Proteomes" id="UP000461595">
    <property type="component" value="Unassembled WGS sequence"/>
</dbReference>
<evidence type="ECO:0000313" key="6">
    <source>
        <dbReference type="Proteomes" id="UP000563349"/>
    </source>
</evidence>
<keyword evidence="1" id="KW-0812">Transmembrane</keyword>
<dbReference type="InterPro" id="IPR009293">
    <property type="entry name" value="UPF0478"/>
</dbReference>
<reference evidence="6 7" key="2">
    <citation type="submission" date="2020-07" db="EMBL/GenBank/DDBJ databases">
        <title>MOT database genomes.</title>
        <authorList>
            <person name="Joseph S."/>
            <person name="Aduse-Opoku J."/>
            <person name="Hashim A."/>
            <person name="Wade W."/>
            <person name="Curtis M."/>
        </authorList>
    </citation>
    <scope>NUCLEOTIDE SEQUENCE [LARGE SCALE GENOMIC DNA]</scope>
    <source>
        <strain evidence="3 6">CCW311</strain>
        <strain evidence="4 7">STR</strain>
    </source>
</reference>
<keyword evidence="1" id="KW-0472">Membrane</keyword>
<dbReference type="Proteomes" id="UP000589521">
    <property type="component" value="Unassembled WGS sequence"/>
</dbReference>
<name>A0A7X3G7D1_9STRE</name>
<feature type="transmembrane region" description="Helical" evidence="1">
    <location>
        <begin position="6"/>
        <end position="24"/>
    </location>
</feature>
<dbReference type="PANTHER" id="PTHR40070">
    <property type="entry name" value="UPF0478 PROTEIN YTXG"/>
    <property type="match status" value="1"/>
</dbReference>
<dbReference type="Proteomes" id="UP000563349">
    <property type="component" value="Unassembled WGS sequence"/>
</dbReference>
<evidence type="ECO:0000313" key="3">
    <source>
        <dbReference type="EMBL" id="NYS49649.1"/>
    </source>
</evidence>
<dbReference type="AlphaFoldDB" id="A0A7X3G7D1"/>
<accession>A0A7X3G7D1</accession>
<evidence type="ECO:0000313" key="2">
    <source>
        <dbReference type="EMBL" id="MVX58498.1"/>
    </source>
</evidence>
<dbReference type="RefSeq" id="WP_160332322.1">
    <property type="nucleotide sequence ID" value="NZ_CATKDJ010000122.1"/>
</dbReference>
<dbReference type="PANTHER" id="PTHR40070:SF1">
    <property type="entry name" value="UPF0478 PROTEIN YTXG"/>
    <property type="match status" value="1"/>
</dbReference>
<dbReference type="OrthoDB" id="2146420at2"/>
<evidence type="ECO:0000313" key="4">
    <source>
        <dbReference type="EMBL" id="NYS96891.1"/>
    </source>
</evidence>
<evidence type="ECO:0000313" key="5">
    <source>
        <dbReference type="Proteomes" id="UP000461595"/>
    </source>
</evidence>
<organism evidence="2 5">
    <name type="scientific">Streptococcus danieliae</name>
    <dbReference type="NCBI Taxonomy" id="747656"/>
    <lineage>
        <taxon>Bacteria</taxon>
        <taxon>Bacillati</taxon>
        <taxon>Bacillota</taxon>
        <taxon>Bacilli</taxon>
        <taxon>Lactobacillales</taxon>
        <taxon>Streptococcaceae</taxon>
        <taxon>Streptococcus</taxon>
    </lineage>
</organism>
<evidence type="ECO:0000256" key="1">
    <source>
        <dbReference type="SAM" id="Phobius"/>
    </source>
</evidence>
<keyword evidence="1" id="KW-1133">Transmembrane helix</keyword>
<gene>
    <name evidence="2" type="ORF">E5983_02370</name>
    <name evidence="3" type="ORF">HZY93_06725</name>
    <name evidence="4" type="ORF">HZY94_06855</name>
</gene>
<sequence length="132" mass="14004">MVEIAFTLVGLALAVFFVYLTIFIHKLGKTVDETNRTIKLLTTDANVSLYQVNELMAKVNVLTDDVAGKMEVINPLFVAVADLSETVSDLNSSARNLSDKAVTTGGGVRSALSRTLLSTALSGLGSKKKAGK</sequence>
<keyword evidence="6" id="KW-1185">Reference proteome</keyword>
<evidence type="ECO:0000313" key="7">
    <source>
        <dbReference type="Proteomes" id="UP000589521"/>
    </source>
</evidence>
<reference evidence="2 5" key="1">
    <citation type="submission" date="2019-12" db="EMBL/GenBank/DDBJ databases">
        <title>Microbes associate with the intestines of laboratory mice.</title>
        <authorList>
            <person name="Navarre W."/>
            <person name="Wong E."/>
        </authorList>
    </citation>
    <scope>NUCLEOTIDE SEQUENCE [LARGE SCALE GENOMIC DNA]</scope>
    <source>
        <strain evidence="2 5">NM51_B2-22</strain>
    </source>
</reference>
<dbReference type="EMBL" id="WSRS01000012">
    <property type="protein sequence ID" value="MVX58498.1"/>
    <property type="molecule type" value="Genomic_DNA"/>
</dbReference>
<dbReference type="EMBL" id="JACBXX010000142">
    <property type="protein sequence ID" value="NYS96891.1"/>
    <property type="molecule type" value="Genomic_DNA"/>
</dbReference>
<dbReference type="Pfam" id="PF06103">
    <property type="entry name" value="DUF948"/>
    <property type="match status" value="1"/>
</dbReference>
<dbReference type="EMBL" id="JACBYG010000091">
    <property type="protein sequence ID" value="NYS49649.1"/>
    <property type="molecule type" value="Genomic_DNA"/>
</dbReference>
<comment type="caution">
    <text evidence="2">The sequence shown here is derived from an EMBL/GenBank/DDBJ whole genome shotgun (WGS) entry which is preliminary data.</text>
</comment>
<protein>
    <submittedName>
        <fullName evidence="2">DUF948 domain-containing protein</fullName>
    </submittedName>
</protein>